<feature type="transmembrane region" description="Helical" evidence="5">
    <location>
        <begin position="160"/>
        <end position="179"/>
    </location>
</feature>
<dbReference type="Pfam" id="PF00664">
    <property type="entry name" value="ABC_membrane"/>
    <property type="match status" value="1"/>
</dbReference>
<feature type="domain" description="ABC transmembrane type-1" evidence="7">
    <location>
        <begin position="24"/>
        <end position="303"/>
    </location>
</feature>
<evidence type="ECO:0000256" key="1">
    <source>
        <dbReference type="ARBA" id="ARBA00004651"/>
    </source>
</evidence>
<dbReference type="Proteomes" id="UP000542742">
    <property type="component" value="Unassembled WGS sequence"/>
</dbReference>
<dbReference type="PANTHER" id="PTHR43394">
    <property type="entry name" value="ATP-DEPENDENT PERMEASE MDL1, MITOCHONDRIAL"/>
    <property type="match status" value="1"/>
</dbReference>
<dbReference type="Gene3D" id="1.20.1560.10">
    <property type="entry name" value="ABC transporter type 1, transmembrane domain"/>
    <property type="match status" value="1"/>
</dbReference>
<dbReference type="PROSITE" id="PS00211">
    <property type="entry name" value="ABC_TRANSPORTER_1"/>
    <property type="match status" value="1"/>
</dbReference>
<evidence type="ECO:0000259" key="6">
    <source>
        <dbReference type="PROSITE" id="PS50893"/>
    </source>
</evidence>
<sequence length="554" mass="58647">MDLRGPARFLWWLGRTNKRRVGMGALFGSLWFLSLATTPWLLSQAIDHGLAGRDRGALIGWAATVLVVGAASAGLGIMRHRSMTKLRMAAALQTADLVMTHATRLGSALPRRITAGEVVTIGISDVWTIGRAMNVGGVGVAATLAISVVATILFRTSPTLAVVVLIGVPVLAVFVGPLLQRGQRAGLSYREQQGELNTRLVDVLGGLRILNGLGGKQTHLSRYDQQSARLRDQGYRVGGPFSWIGALGDGLPVVFLAVVVWLAARLAASGALTVGELVGVYGYTAMLVIPVNVLIFCSFDVTRGLVAARRVVDFLRLPEDDRTGAPGPAGPAPLRDPESGVVAEPGRLTALAGARPADAAEVIDRLGAYGPTTATWGDRPLAEIAQPEIRGRVLVAEPGADLFAGPLREVVAGRDDPDDERVRAAIRTAVAHDVASDLGRPIEWSGRNISGGQRQRVRLARAVHADPEMLLAAEPTSAVDAHTEAAIAERLTEARRGRGTVVATTSPVLLDRADVVHYLVDGRVAATGTHRELLASSPGYHALVTRVFSQEDDL</sequence>
<dbReference type="InterPro" id="IPR039421">
    <property type="entry name" value="Type_1_exporter"/>
</dbReference>
<dbReference type="GO" id="GO:0016887">
    <property type="term" value="F:ATP hydrolysis activity"/>
    <property type="evidence" value="ECO:0007669"/>
    <property type="project" value="InterPro"/>
</dbReference>
<dbReference type="InterPro" id="IPR011527">
    <property type="entry name" value="ABC1_TM_dom"/>
</dbReference>
<dbReference type="EMBL" id="JACHMF010000001">
    <property type="protein sequence ID" value="MBB4697643.1"/>
    <property type="molecule type" value="Genomic_DNA"/>
</dbReference>
<name>A0A7W7G4R9_9ACTN</name>
<dbReference type="Pfam" id="PF00005">
    <property type="entry name" value="ABC_tran"/>
    <property type="match status" value="1"/>
</dbReference>
<evidence type="ECO:0000256" key="2">
    <source>
        <dbReference type="ARBA" id="ARBA00022692"/>
    </source>
</evidence>
<reference evidence="8 9" key="1">
    <citation type="submission" date="2020-08" db="EMBL/GenBank/DDBJ databases">
        <title>Sequencing the genomes of 1000 actinobacteria strains.</title>
        <authorList>
            <person name="Klenk H.-P."/>
        </authorList>
    </citation>
    <scope>NUCLEOTIDE SEQUENCE [LARGE SCALE GENOMIC DNA]</scope>
    <source>
        <strain evidence="8 9">DSM 45518</strain>
    </source>
</reference>
<dbReference type="Gene3D" id="3.40.50.300">
    <property type="entry name" value="P-loop containing nucleotide triphosphate hydrolases"/>
    <property type="match status" value="1"/>
</dbReference>
<gene>
    <name evidence="8" type="ORF">BKA14_007791</name>
</gene>
<proteinExistence type="predicted"/>
<dbReference type="InterPro" id="IPR017871">
    <property type="entry name" value="ABC_transporter-like_CS"/>
</dbReference>
<dbReference type="CDD" id="cd07346">
    <property type="entry name" value="ABC_6TM_exporters"/>
    <property type="match status" value="1"/>
</dbReference>
<feature type="transmembrane region" description="Helical" evidence="5">
    <location>
        <begin position="280"/>
        <end position="301"/>
    </location>
</feature>
<dbReference type="PROSITE" id="PS50893">
    <property type="entry name" value="ABC_TRANSPORTER_2"/>
    <property type="match status" value="1"/>
</dbReference>
<feature type="transmembrane region" description="Helical" evidence="5">
    <location>
        <begin position="58"/>
        <end position="78"/>
    </location>
</feature>
<protein>
    <submittedName>
        <fullName evidence="8">ABC-type multidrug transport system fused ATPase/permease subunit</fullName>
    </submittedName>
</protein>
<accession>A0A7W7G4R9</accession>
<dbReference type="SUPFAM" id="SSF52540">
    <property type="entry name" value="P-loop containing nucleoside triphosphate hydrolases"/>
    <property type="match status" value="1"/>
</dbReference>
<comment type="subcellular location">
    <subcellularLocation>
        <location evidence="1">Cell membrane</location>
        <topology evidence="1">Multi-pass membrane protein</topology>
    </subcellularLocation>
</comment>
<feature type="transmembrane region" description="Helical" evidence="5">
    <location>
        <begin position="135"/>
        <end position="154"/>
    </location>
</feature>
<dbReference type="InterPro" id="IPR036640">
    <property type="entry name" value="ABC1_TM_sf"/>
</dbReference>
<evidence type="ECO:0000256" key="5">
    <source>
        <dbReference type="SAM" id="Phobius"/>
    </source>
</evidence>
<dbReference type="PROSITE" id="PS50929">
    <property type="entry name" value="ABC_TM1F"/>
    <property type="match status" value="1"/>
</dbReference>
<dbReference type="AlphaFoldDB" id="A0A7W7G4R9"/>
<evidence type="ECO:0000313" key="8">
    <source>
        <dbReference type="EMBL" id="MBB4697643.1"/>
    </source>
</evidence>
<feature type="domain" description="ABC transporter" evidence="6">
    <location>
        <begin position="286"/>
        <end position="546"/>
    </location>
</feature>
<evidence type="ECO:0000256" key="3">
    <source>
        <dbReference type="ARBA" id="ARBA00022989"/>
    </source>
</evidence>
<evidence type="ECO:0000259" key="7">
    <source>
        <dbReference type="PROSITE" id="PS50929"/>
    </source>
</evidence>
<dbReference type="GO" id="GO:0015421">
    <property type="term" value="F:ABC-type oligopeptide transporter activity"/>
    <property type="evidence" value="ECO:0007669"/>
    <property type="project" value="TreeGrafter"/>
</dbReference>
<dbReference type="SUPFAM" id="SSF90123">
    <property type="entry name" value="ABC transporter transmembrane region"/>
    <property type="match status" value="1"/>
</dbReference>
<dbReference type="GO" id="GO:0005886">
    <property type="term" value="C:plasma membrane"/>
    <property type="evidence" value="ECO:0007669"/>
    <property type="project" value="UniProtKB-SubCell"/>
</dbReference>
<keyword evidence="9" id="KW-1185">Reference proteome</keyword>
<feature type="transmembrane region" description="Helical" evidence="5">
    <location>
        <begin position="21"/>
        <end position="42"/>
    </location>
</feature>
<evidence type="ECO:0000313" key="9">
    <source>
        <dbReference type="Proteomes" id="UP000542742"/>
    </source>
</evidence>
<dbReference type="GO" id="GO:0005524">
    <property type="term" value="F:ATP binding"/>
    <property type="evidence" value="ECO:0007669"/>
    <property type="project" value="InterPro"/>
</dbReference>
<dbReference type="InterPro" id="IPR027417">
    <property type="entry name" value="P-loop_NTPase"/>
</dbReference>
<feature type="transmembrane region" description="Helical" evidence="5">
    <location>
        <begin position="241"/>
        <end position="268"/>
    </location>
</feature>
<keyword evidence="3 5" id="KW-1133">Transmembrane helix</keyword>
<organism evidence="8 9">
    <name type="scientific">Paractinoplanes abujensis</name>
    <dbReference type="NCBI Taxonomy" id="882441"/>
    <lineage>
        <taxon>Bacteria</taxon>
        <taxon>Bacillati</taxon>
        <taxon>Actinomycetota</taxon>
        <taxon>Actinomycetes</taxon>
        <taxon>Micromonosporales</taxon>
        <taxon>Micromonosporaceae</taxon>
        <taxon>Paractinoplanes</taxon>
    </lineage>
</organism>
<dbReference type="InterPro" id="IPR003439">
    <property type="entry name" value="ABC_transporter-like_ATP-bd"/>
</dbReference>
<keyword evidence="2 5" id="KW-0812">Transmembrane</keyword>
<comment type="caution">
    <text evidence="8">The sequence shown here is derived from an EMBL/GenBank/DDBJ whole genome shotgun (WGS) entry which is preliminary data.</text>
</comment>
<keyword evidence="4 5" id="KW-0472">Membrane</keyword>
<dbReference type="PANTHER" id="PTHR43394:SF1">
    <property type="entry name" value="ATP-BINDING CASSETTE SUB-FAMILY B MEMBER 10, MITOCHONDRIAL"/>
    <property type="match status" value="1"/>
</dbReference>
<evidence type="ECO:0000256" key="4">
    <source>
        <dbReference type="ARBA" id="ARBA00023136"/>
    </source>
</evidence>